<evidence type="ECO:0000313" key="8">
    <source>
        <dbReference type="Proteomes" id="UP000295341"/>
    </source>
</evidence>
<dbReference type="PANTHER" id="PTHR21266:SF60">
    <property type="entry name" value="3-KETOSTEROID-9-ALPHA-MONOOXYGENASE, OXYGENASE COMPONENT"/>
    <property type="match status" value="1"/>
</dbReference>
<evidence type="ECO:0000313" key="7">
    <source>
        <dbReference type="EMBL" id="TDU28541.1"/>
    </source>
</evidence>
<dbReference type="InterPro" id="IPR044043">
    <property type="entry name" value="VanA_C_cat"/>
</dbReference>
<dbReference type="Pfam" id="PF00355">
    <property type="entry name" value="Rieske"/>
    <property type="match status" value="1"/>
</dbReference>
<dbReference type="PANTHER" id="PTHR21266">
    <property type="entry name" value="IRON-SULFUR DOMAIN CONTAINING PROTEIN"/>
    <property type="match status" value="1"/>
</dbReference>
<evidence type="ECO:0000256" key="5">
    <source>
        <dbReference type="ARBA" id="ARBA00023014"/>
    </source>
</evidence>
<comment type="caution">
    <text evidence="7">The sequence shown here is derived from an EMBL/GenBank/DDBJ whole genome shotgun (WGS) entry which is preliminary data.</text>
</comment>
<dbReference type="Proteomes" id="UP000295341">
    <property type="component" value="Unassembled WGS sequence"/>
</dbReference>
<dbReference type="InterPro" id="IPR050584">
    <property type="entry name" value="Cholesterol_7-desaturase"/>
</dbReference>
<evidence type="ECO:0000256" key="2">
    <source>
        <dbReference type="ARBA" id="ARBA00022723"/>
    </source>
</evidence>
<keyword evidence="4" id="KW-0408">Iron</keyword>
<feature type="domain" description="Rieske" evidence="6">
    <location>
        <begin position="12"/>
        <end position="119"/>
    </location>
</feature>
<dbReference type="GO" id="GO:0032259">
    <property type="term" value="P:methylation"/>
    <property type="evidence" value="ECO:0007669"/>
    <property type="project" value="UniProtKB-KW"/>
</dbReference>
<keyword evidence="8" id="KW-1185">Reference proteome</keyword>
<dbReference type="Gene3D" id="3.90.380.10">
    <property type="entry name" value="Naphthalene 1,2-dioxygenase Alpha Subunit, Chain A, domain 1"/>
    <property type="match status" value="1"/>
</dbReference>
<dbReference type="EMBL" id="SOBT01000009">
    <property type="protein sequence ID" value="TDU28541.1"/>
    <property type="molecule type" value="Genomic_DNA"/>
</dbReference>
<dbReference type="PROSITE" id="PS51296">
    <property type="entry name" value="RIESKE"/>
    <property type="match status" value="1"/>
</dbReference>
<dbReference type="OrthoDB" id="9769355at2"/>
<proteinExistence type="predicted"/>
<reference evidence="7 8" key="1">
    <citation type="submission" date="2019-03" db="EMBL/GenBank/DDBJ databases">
        <title>Genomic Encyclopedia of Type Strains, Phase IV (KMG-IV): sequencing the most valuable type-strain genomes for metagenomic binning, comparative biology and taxonomic classification.</title>
        <authorList>
            <person name="Goeker M."/>
        </authorList>
    </citation>
    <scope>NUCLEOTIDE SEQUENCE [LARGE SCALE GENOMIC DNA]</scope>
    <source>
        <strain evidence="7 8">DSM 26377</strain>
    </source>
</reference>
<keyword evidence="5" id="KW-0411">Iron-sulfur</keyword>
<dbReference type="SUPFAM" id="SSF50022">
    <property type="entry name" value="ISP domain"/>
    <property type="match status" value="1"/>
</dbReference>
<dbReference type="Gene3D" id="2.102.10.10">
    <property type="entry name" value="Rieske [2Fe-2S] iron-sulphur domain"/>
    <property type="match status" value="1"/>
</dbReference>
<name>A0A4S3K5J1_9GAMM</name>
<dbReference type="GO" id="GO:0046872">
    <property type="term" value="F:metal ion binding"/>
    <property type="evidence" value="ECO:0007669"/>
    <property type="project" value="UniProtKB-KW"/>
</dbReference>
<dbReference type="GO" id="GO:0008168">
    <property type="term" value="F:methyltransferase activity"/>
    <property type="evidence" value="ECO:0007669"/>
    <property type="project" value="UniProtKB-KW"/>
</dbReference>
<organism evidence="7 8">
    <name type="scientific">Panacagrimonas perspica</name>
    <dbReference type="NCBI Taxonomy" id="381431"/>
    <lineage>
        <taxon>Bacteria</taxon>
        <taxon>Pseudomonadati</taxon>
        <taxon>Pseudomonadota</taxon>
        <taxon>Gammaproteobacteria</taxon>
        <taxon>Nevskiales</taxon>
        <taxon>Nevskiaceae</taxon>
        <taxon>Panacagrimonas</taxon>
    </lineage>
</organism>
<dbReference type="InterPro" id="IPR036922">
    <property type="entry name" value="Rieske_2Fe-2S_sf"/>
</dbReference>
<evidence type="ECO:0000256" key="4">
    <source>
        <dbReference type="ARBA" id="ARBA00023004"/>
    </source>
</evidence>
<keyword evidence="1" id="KW-0001">2Fe-2S</keyword>
<keyword evidence="7" id="KW-0489">Methyltransferase</keyword>
<protein>
    <submittedName>
        <fullName evidence="7">Vanillate O-demethylase monooxygenase subunit/p-toluenesulfonate methyl-monooxygenase oxygenase component TsaM</fullName>
    </submittedName>
</protein>
<evidence type="ECO:0000256" key="3">
    <source>
        <dbReference type="ARBA" id="ARBA00023002"/>
    </source>
</evidence>
<dbReference type="RefSeq" id="WP_133882080.1">
    <property type="nucleotide sequence ID" value="NZ_MWIN01000011.1"/>
</dbReference>
<evidence type="ECO:0000259" key="6">
    <source>
        <dbReference type="PROSITE" id="PS51296"/>
    </source>
</evidence>
<gene>
    <name evidence="7" type="ORF">DFR24_2913</name>
</gene>
<dbReference type="Pfam" id="PF19112">
    <property type="entry name" value="VanA_C"/>
    <property type="match status" value="1"/>
</dbReference>
<keyword evidence="3" id="KW-0560">Oxidoreductase</keyword>
<sequence>MFVKNAWYNAGWDYMFTQSQKNGLSQEKGALVARKIAGERVVLYRKPTGQLVVLEDRCPHRQAALSLGQKEGDGIRCLYHGMRFGADGKCNEIPGQETIPERACVRVFPVVEKDNWVWVWMGDPAKADEKLIPHAVGPSDPDWNVKTSQMHVKANYRLEIANLADLTHLAWIHRDTLGAPDLTTRDRYTHIKPKFTMLSHAMRTEYYVRSVPINSFLSHLFPPGMLFDLEFDIMHTLPCTWVLHFRAFVADGKDEGAPTGQLVADTWTSQAVTPCDEDEVDYYYSWGASKVCEFAGLSQLLCDNLDDAFTEDRHVLEAQHVRMKEKPNFPMVDIIHDAGPGKMLWLLDKHLKGEAKEAATVTA</sequence>
<accession>A0A4S3K5J1</accession>
<keyword evidence="7" id="KW-0808">Transferase</keyword>
<keyword evidence="7" id="KW-0503">Monooxygenase</keyword>
<dbReference type="InterPro" id="IPR017941">
    <property type="entry name" value="Rieske_2Fe-2S"/>
</dbReference>
<keyword evidence="2" id="KW-0479">Metal-binding</keyword>
<dbReference type="GO" id="GO:0051537">
    <property type="term" value="F:2 iron, 2 sulfur cluster binding"/>
    <property type="evidence" value="ECO:0007669"/>
    <property type="project" value="UniProtKB-KW"/>
</dbReference>
<dbReference type="SUPFAM" id="SSF55961">
    <property type="entry name" value="Bet v1-like"/>
    <property type="match status" value="1"/>
</dbReference>
<evidence type="ECO:0000256" key="1">
    <source>
        <dbReference type="ARBA" id="ARBA00022714"/>
    </source>
</evidence>
<dbReference type="AlphaFoldDB" id="A0A4S3K5J1"/>
<dbReference type="GO" id="GO:0004497">
    <property type="term" value="F:monooxygenase activity"/>
    <property type="evidence" value="ECO:0007669"/>
    <property type="project" value="UniProtKB-KW"/>
</dbReference>